<feature type="domain" description="Glycosyltransferase subfamily 4-like N-terminal" evidence="2">
    <location>
        <begin position="16"/>
        <end position="221"/>
    </location>
</feature>
<keyword evidence="3" id="KW-0808">Transferase</keyword>
<dbReference type="InterPro" id="IPR001296">
    <property type="entry name" value="Glyco_trans_1"/>
</dbReference>
<protein>
    <submittedName>
        <fullName evidence="3">Group 1 glycosyl transferase</fullName>
    </submittedName>
</protein>
<dbReference type="InterPro" id="IPR050194">
    <property type="entry name" value="Glycosyltransferase_grp1"/>
</dbReference>
<gene>
    <name evidence="3" type="ORF">UU48_C0011G0035</name>
</gene>
<evidence type="ECO:0000259" key="2">
    <source>
        <dbReference type="Pfam" id="PF13439"/>
    </source>
</evidence>
<dbReference type="InterPro" id="IPR028098">
    <property type="entry name" value="Glyco_trans_4-like_N"/>
</dbReference>
<dbReference type="Pfam" id="PF13439">
    <property type="entry name" value="Glyco_transf_4"/>
    <property type="match status" value="1"/>
</dbReference>
<dbReference type="GO" id="GO:0016757">
    <property type="term" value="F:glycosyltransferase activity"/>
    <property type="evidence" value="ECO:0007669"/>
    <property type="project" value="InterPro"/>
</dbReference>
<proteinExistence type="predicted"/>
<dbReference type="PANTHER" id="PTHR45947:SF13">
    <property type="entry name" value="TRANSFERASE"/>
    <property type="match status" value="1"/>
</dbReference>
<dbReference type="EMBL" id="LCAU01000011">
    <property type="protein sequence ID" value="KKR97643.1"/>
    <property type="molecule type" value="Genomic_DNA"/>
</dbReference>
<dbReference type="AlphaFoldDB" id="A0A0G0V9F6"/>
<feature type="domain" description="Glycosyl transferase family 1" evidence="1">
    <location>
        <begin position="222"/>
        <end position="380"/>
    </location>
</feature>
<dbReference type="Pfam" id="PF00534">
    <property type="entry name" value="Glycos_transf_1"/>
    <property type="match status" value="1"/>
</dbReference>
<dbReference type="CDD" id="cd03801">
    <property type="entry name" value="GT4_PimA-like"/>
    <property type="match status" value="1"/>
</dbReference>
<comment type="caution">
    <text evidence="3">The sequence shown here is derived from an EMBL/GenBank/DDBJ whole genome shotgun (WGS) entry which is preliminary data.</text>
</comment>
<dbReference type="SUPFAM" id="SSF53756">
    <property type="entry name" value="UDP-Glycosyltransferase/glycogen phosphorylase"/>
    <property type="match status" value="1"/>
</dbReference>
<accession>A0A0G0V9F6</accession>
<evidence type="ECO:0000313" key="4">
    <source>
        <dbReference type="Proteomes" id="UP000034746"/>
    </source>
</evidence>
<evidence type="ECO:0000259" key="1">
    <source>
        <dbReference type="Pfam" id="PF00534"/>
    </source>
</evidence>
<reference evidence="3 4" key="1">
    <citation type="journal article" date="2015" name="Nature">
        <title>rRNA introns, odd ribosomes, and small enigmatic genomes across a large radiation of phyla.</title>
        <authorList>
            <person name="Brown C.T."/>
            <person name="Hug L.A."/>
            <person name="Thomas B.C."/>
            <person name="Sharon I."/>
            <person name="Castelle C.J."/>
            <person name="Singh A."/>
            <person name="Wilkins M.J."/>
            <person name="Williams K.H."/>
            <person name="Banfield J.F."/>
        </authorList>
    </citation>
    <scope>NUCLEOTIDE SEQUENCE [LARGE SCALE GENOMIC DNA]</scope>
</reference>
<name>A0A0G0V9F6_9BACT</name>
<sequence>MKIVLANKFYFLKGAGAEQYVFDLEHVLNTHGHTTIPFAMQQRKNHETPFNRFFVSSIETEKAQLGLEGLRGLGRMVYSFESAKKMRALIQETHPDLCHIHNIYYQISPSILSVLHEKGIPMVMTVHDYHLISPQYMMWSRGRVENWRNVPLWRSAIARFHKHSFLASAAAAFTFRLHERMGLYRLIDRYIAPTHFVKHRLVHAGFPAGKIQVLPFGIDAEKISPRFDDDGYILFVGRLVEEKGIWTLLRAAKEMPDISFKIVGTGPEEKKLHLAGDRLSNVEFLGFRNKDEIWDLYRGARCVVVPSLWYEVFGLVALEAMAVGKPVVASHIGGLPEIVSDRTTGLLFPPGNTHALVETLRRLVDYPSFAHELGVAGRERVLEDFSFERHYHGLMEVYEDAMSDHWGKKRKF</sequence>
<dbReference type="PANTHER" id="PTHR45947">
    <property type="entry name" value="SULFOQUINOVOSYL TRANSFERASE SQD2"/>
    <property type="match status" value="1"/>
</dbReference>
<evidence type="ECO:0000313" key="3">
    <source>
        <dbReference type="EMBL" id="KKR97643.1"/>
    </source>
</evidence>
<dbReference type="Gene3D" id="3.40.50.2000">
    <property type="entry name" value="Glycogen Phosphorylase B"/>
    <property type="match status" value="2"/>
</dbReference>
<organism evidence="3 4">
    <name type="scientific">Candidatus Uhrbacteria bacterium GW2011_GWF2_41_16</name>
    <dbReference type="NCBI Taxonomy" id="1618997"/>
    <lineage>
        <taxon>Bacteria</taxon>
        <taxon>Candidatus Uhriibacteriota</taxon>
    </lineage>
</organism>
<dbReference type="Proteomes" id="UP000034746">
    <property type="component" value="Unassembled WGS sequence"/>
</dbReference>